<evidence type="ECO:0000313" key="1">
    <source>
        <dbReference type="EMBL" id="KAK9288237.1"/>
    </source>
</evidence>
<organism evidence="1 2">
    <name type="scientific">Liquidambar formosana</name>
    <name type="common">Formosan gum</name>
    <dbReference type="NCBI Taxonomy" id="63359"/>
    <lineage>
        <taxon>Eukaryota</taxon>
        <taxon>Viridiplantae</taxon>
        <taxon>Streptophyta</taxon>
        <taxon>Embryophyta</taxon>
        <taxon>Tracheophyta</taxon>
        <taxon>Spermatophyta</taxon>
        <taxon>Magnoliopsida</taxon>
        <taxon>eudicotyledons</taxon>
        <taxon>Gunneridae</taxon>
        <taxon>Pentapetalae</taxon>
        <taxon>Saxifragales</taxon>
        <taxon>Altingiaceae</taxon>
        <taxon>Liquidambar</taxon>
    </lineage>
</organism>
<dbReference type="AlphaFoldDB" id="A0AAP0S098"/>
<dbReference type="Proteomes" id="UP001415857">
    <property type="component" value="Unassembled WGS sequence"/>
</dbReference>
<protein>
    <submittedName>
        <fullName evidence="1">Uncharacterized protein</fullName>
    </submittedName>
</protein>
<sequence length="157" mass="18190">MDPYQRADNGTIPMMVAMDAASLIIDLESWLRYGSSSSIVAAQRKERQQRAVRHKRIYRLSGGGGRNCDGNSTDPPCTWSHGSMLDYSIGFLKDPWNPKSCREKEKGKATAYILRTELERREKKIDFKNHVIQQLQLLRNEHDHIEDKIHHIKWSLN</sequence>
<dbReference type="EMBL" id="JBBPBK010000003">
    <property type="protein sequence ID" value="KAK9288237.1"/>
    <property type="molecule type" value="Genomic_DNA"/>
</dbReference>
<evidence type="ECO:0000313" key="2">
    <source>
        <dbReference type="Proteomes" id="UP001415857"/>
    </source>
</evidence>
<proteinExistence type="predicted"/>
<keyword evidence="2" id="KW-1185">Reference proteome</keyword>
<name>A0AAP0S098_LIQFO</name>
<comment type="caution">
    <text evidence="1">The sequence shown here is derived from an EMBL/GenBank/DDBJ whole genome shotgun (WGS) entry which is preliminary data.</text>
</comment>
<reference evidence="1 2" key="1">
    <citation type="journal article" date="2024" name="Plant J.">
        <title>Genome sequences and population genomics reveal climatic adaptation and genomic divergence between two closely related sweetgum species.</title>
        <authorList>
            <person name="Xu W.Q."/>
            <person name="Ren C.Q."/>
            <person name="Zhang X.Y."/>
            <person name="Comes H.P."/>
            <person name="Liu X.H."/>
            <person name="Li Y.G."/>
            <person name="Kettle C.J."/>
            <person name="Jalonen R."/>
            <person name="Gaisberger H."/>
            <person name="Ma Y.Z."/>
            <person name="Qiu Y.X."/>
        </authorList>
    </citation>
    <scope>NUCLEOTIDE SEQUENCE [LARGE SCALE GENOMIC DNA]</scope>
    <source>
        <strain evidence="1">Hangzhou</strain>
    </source>
</reference>
<accession>A0AAP0S098</accession>
<gene>
    <name evidence="1" type="ORF">L1049_016686</name>
</gene>